<keyword evidence="5" id="KW-0274">FAD</keyword>
<dbReference type="PROSITE" id="PS51379">
    <property type="entry name" value="4FE4S_FER_2"/>
    <property type="match status" value="4"/>
</dbReference>
<proteinExistence type="inferred from homology"/>
<feature type="domain" description="4Fe-4S ferredoxin-type" evidence="9">
    <location>
        <begin position="881"/>
        <end position="910"/>
    </location>
</feature>
<dbReference type="EMBL" id="UPXX01000018">
    <property type="protein sequence ID" value="VBB43359.1"/>
    <property type="molecule type" value="Genomic_DNA"/>
</dbReference>
<evidence type="ECO:0000256" key="3">
    <source>
        <dbReference type="ARBA" id="ARBA00022485"/>
    </source>
</evidence>
<keyword evidence="4" id="KW-0479">Metal-binding</keyword>
<dbReference type="GO" id="GO:0051539">
    <property type="term" value="F:4 iron, 4 sulfur cluster binding"/>
    <property type="evidence" value="ECO:0007669"/>
    <property type="project" value="UniProtKB-KW"/>
</dbReference>
<comment type="cofactor">
    <cofactor evidence="1">
        <name>FAD</name>
        <dbReference type="ChEBI" id="CHEBI:57692"/>
    </cofactor>
</comment>
<evidence type="ECO:0000313" key="10">
    <source>
        <dbReference type="EMBL" id="VBB43359.1"/>
    </source>
</evidence>
<evidence type="ECO:0000256" key="1">
    <source>
        <dbReference type="ARBA" id="ARBA00001974"/>
    </source>
</evidence>
<keyword evidence="7" id="KW-0408">Iron</keyword>
<keyword evidence="6" id="KW-0560">Oxidoreductase</keyword>
<accession>A0A653A5L4</accession>
<protein>
    <submittedName>
        <fullName evidence="10">4Fe-4S ferredoxin, iron-sulfur binding domain protein</fullName>
    </submittedName>
</protein>
<evidence type="ECO:0000259" key="9">
    <source>
        <dbReference type="PROSITE" id="PS51379"/>
    </source>
</evidence>
<name>A0A653A5L4_UNCDX</name>
<dbReference type="InterPro" id="IPR017896">
    <property type="entry name" value="4Fe4S_Fe-S-bd"/>
</dbReference>
<evidence type="ECO:0000256" key="2">
    <source>
        <dbReference type="ARBA" id="ARBA00006561"/>
    </source>
</evidence>
<dbReference type="Pfam" id="PF13450">
    <property type="entry name" value="NAD_binding_8"/>
    <property type="match status" value="1"/>
</dbReference>
<evidence type="ECO:0000256" key="7">
    <source>
        <dbReference type="ARBA" id="ARBA00023004"/>
    </source>
</evidence>
<keyword evidence="5" id="KW-0285">Flavoprotein</keyword>
<dbReference type="InterPro" id="IPR023753">
    <property type="entry name" value="FAD/NAD-binding_dom"/>
</dbReference>
<organism evidence="10">
    <name type="scientific">Uncultured Desulfatiglans sp</name>
    <dbReference type="NCBI Taxonomy" id="1748965"/>
    <lineage>
        <taxon>Bacteria</taxon>
        <taxon>Pseudomonadati</taxon>
        <taxon>Thermodesulfobacteriota</taxon>
        <taxon>Desulfobacteria</taxon>
        <taxon>Desulfatiglandales</taxon>
        <taxon>Desulfatiglandaceae</taxon>
        <taxon>Desulfatiglans</taxon>
        <taxon>environmental samples</taxon>
    </lineage>
</organism>
<gene>
    <name evidence="10" type="ORF">TRIP_B250419</name>
</gene>
<dbReference type="SUPFAM" id="SSF51971">
    <property type="entry name" value="Nucleotide-binding domain"/>
    <property type="match status" value="1"/>
</dbReference>
<feature type="domain" description="4Fe-4S ferredoxin-type" evidence="9">
    <location>
        <begin position="70"/>
        <end position="99"/>
    </location>
</feature>
<dbReference type="PANTHER" id="PTHR43498">
    <property type="entry name" value="FERREDOXIN:COB-COM HETERODISULFIDE REDUCTASE SUBUNIT A"/>
    <property type="match status" value="1"/>
</dbReference>
<feature type="domain" description="4Fe-4S ferredoxin-type" evidence="9">
    <location>
        <begin position="851"/>
        <end position="880"/>
    </location>
</feature>
<dbReference type="InterPro" id="IPR036188">
    <property type="entry name" value="FAD/NAD-bd_sf"/>
</dbReference>
<evidence type="ECO:0000256" key="6">
    <source>
        <dbReference type="ARBA" id="ARBA00023002"/>
    </source>
</evidence>
<dbReference type="SUPFAM" id="SSF54862">
    <property type="entry name" value="4Fe-4S ferredoxins"/>
    <property type="match status" value="2"/>
</dbReference>
<dbReference type="PROSITE" id="PS00198">
    <property type="entry name" value="4FE4S_FER_1"/>
    <property type="match status" value="2"/>
</dbReference>
<evidence type="ECO:0000256" key="8">
    <source>
        <dbReference type="ARBA" id="ARBA00023014"/>
    </source>
</evidence>
<dbReference type="GO" id="GO:0016491">
    <property type="term" value="F:oxidoreductase activity"/>
    <property type="evidence" value="ECO:0007669"/>
    <property type="project" value="UniProtKB-KW"/>
</dbReference>
<keyword evidence="3" id="KW-0004">4Fe-4S</keyword>
<evidence type="ECO:0000256" key="5">
    <source>
        <dbReference type="ARBA" id="ARBA00022827"/>
    </source>
</evidence>
<comment type="similarity">
    <text evidence="2">Belongs to the HdrA family.</text>
</comment>
<dbReference type="InterPro" id="IPR017900">
    <property type="entry name" value="4Fe4S_Fe_S_CS"/>
</dbReference>
<reference evidence="10" key="1">
    <citation type="submission" date="2018-07" db="EMBL/GenBank/DDBJ databases">
        <authorList>
            <consortium name="Genoscope - CEA"/>
            <person name="William W."/>
        </authorList>
    </citation>
    <scope>NUCLEOTIDE SEQUENCE</scope>
    <source>
        <strain evidence="10">IK1</strain>
    </source>
</reference>
<keyword evidence="8" id="KW-0411">Iron-sulfur</keyword>
<feature type="domain" description="4Fe-4S ferredoxin-type" evidence="9">
    <location>
        <begin position="23"/>
        <end position="53"/>
    </location>
</feature>
<dbReference type="AlphaFoldDB" id="A0A653A5L4"/>
<dbReference type="Pfam" id="PF07992">
    <property type="entry name" value="Pyr_redox_2"/>
    <property type="match status" value="1"/>
</dbReference>
<dbReference type="GO" id="GO:0046872">
    <property type="term" value="F:metal ion binding"/>
    <property type="evidence" value="ECO:0007669"/>
    <property type="project" value="UniProtKB-KW"/>
</dbReference>
<evidence type="ECO:0000256" key="4">
    <source>
        <dbReference type="ARBA" id="ARBA00022723"/>
    </source>
</evidence>
<dbReference type="InterPro" id="IPR039650">
    <property type="entry name" value="HdrA-like"/>
</dbReference>
<dbReference type="Gene3D" id="3.30.70.20">
    <property type="match status" value="3"/>
</dbReference>
<dbReference type="Pfam" id="PF00037">
    <property type="entry name" value="Fer4"/>
    <property type="match status" value="2"/>
</dbReference>
<dbReference type="Pfam" id="PF13237">
    <property type="entry name" value="Fer4_10"/>
    <property type="match status" value="1"/>
</dbReference>
<dbReference type="PANTHER" id="PTHR43498:SF1">
    <property type="entry name" value="COB--COM HETERODISULFIDE REDUCTASE IRON-SULFUR SUBUNIT A"/>
    <property type="match status" value="1"/>
</dbReference>
<dbReference type="SUPFAM" id="SSF51905">
    <property type="entry name" value="FAD/NAD(P)-binding domain"/>
    <property type="match status" value="1"/>
</dbReference>
<dbReference type="Gene3D" id="3.50.50.60">
    <property type="entry name" value="FAD/NAD(P)-binding domain"/>
    <property type="match status" value="2"/>
</dbReference>
<sequence length="922" mass="99684">MTNTEVESLEGEPGRFRATLKNNPRFIDPAKCTGCGQCAAVCPVTAVNEFDCGLGRRTATYIQYAQAVPLAYIIDRELCIGCGMCQKVCLADAVQYDDQPRHNEVTVGAVVLATGSEVMDPSDLKPYSYGESPNIITSLEFERILSASGPFSGHLMRPYDREEPRKIAWLQCVGSRSHNGGKPYCSSVCCMYAIKEAVIAKQHAHGKLDTAIFYMDMRTHGKEFEEYFDRAREEHGVRFIRSRIHSVEPAGNGDLVIRYADDAGNLESEVFDLVVLSTGFQVPEAAVQLAERLGVDLGPNRFAATTSFAPVATSVPGVYVCGALQGPKDIPQSVTEASAAAAAAGSSLCGARWSCTQEKVLPAERPVVGEPPRIGVFVCQCGINIGGVVDVPSVREYAKTLPYVVYAEDNLYTCSQDTQVKMAEVIREQGINRVVVAACTPKTHEPLFQETLQNAGLNKYLFEMANIRNQDSWVHSNDPRAATEKAKDLVRMAVAKAGLLESLREEQLGVEPSALVVGGGVAGMVAAKNMADQGYEVHLVERSPRLGGQALGLSRTWKGEDIQSYLKGLVVEVEGHPHIHLHLGAELTGVDGFVGNFVSRIDGNGAGPAEIRHGVAVIATGAVEHRPQEYAYGTDARILTHLELDRRFLDRDPSLAKLGSAVFIQCVGSREPERPYCSRVCCTHSMVSALELKRLNPGMTVTVLYRDLRTYGEREELYHQAREAGVVFIRYEPDDKPRVSATPEGVDITVTDPVLQRPLRLRSDLLVLATAIVPPDGTALAQFFKIPTSSDGFFIEAHAKLRPVDFSTEGVFLCGLAHYPKTLDESISQALAAASRATGYLAAAKVSVSGTVAEVATAKCSQCGVCVTVCPFNAPHFSEKGPAEVNPALCKGCGLCVSSCRSGAIRLKGFDDAQIMAMIDQI</sequence>